<dbReference type="AlphaFoldDB" id="A0A0E9SN87"/>
<dbReference type="EMBL" id="GBXM01066432">
    <property type="protein sequence ID" value="JAH42145.1"/>
    <property type="molecule type" value="Transcribed_RNA"/>
</dbReference>
<sequence>MTAETDQTVLGVSYTQESFPDCGHRMECFV</sequence>
<reference evidence="1" key="1">
    <citation type="submission" date="2014-11" db="EMBL/GenBank/DDBJ databases">
        <authorList>
            <person name="Amaro Gonzalez C."/>
        </authorList>
    </citation>
    <scope>NUCLEOTIDE SEQUENCE</scope>
</reference>
<reference evidence="1" key="2">
    <citation type="journal article" date="2015" name="Fish Shellfish Immunol.">
        <title>Early steps in the European eel (Anguilla anguilla)-Vibrio vulnificus interaction in the gills: Role of the RtxA13 toxin.</title>
        <authorList>
            <person name="Callol A."/>
            <person name="Pajuelo D."/>
            <person name="Ebbesson L."/>
            <person name="Teles M."/>
            <person name="MacKenzie S."/>
            <person name="Amaro C."/>
        </authorList>
    </citation>
    <scope>NUCLEOTIDE SEQUENCE</scope>
</reference>
<name>A0A0E9SN87_ANGAN</name>
<protein>
    <submittedName>
        <fullName evidence="1">Uncharacterized protein</fullName>
    </submittedName>
</protein>
<evidence type="ECO:0000313" key="1">
    <source>
        <dbReference type="EMBL" id="JAH42145.1"/>
    </source>
</evidence>
<proteinExistence type="predicted"/>
<organism evidence="1">
    <name type="scientific">Anguilla anguilla</name>
    <name type="common">European freshwater eel</name>
    <name type="synonym">Muraena anguilla</name>
    <dbReference type="NCBI Taxonomy" id="7936"/>
    <lineage>
        <taxon>Eukaryota</taxon>
        <taxon>Metazoa</taxon>
        <taxon>Chordata</taxon>
        <taxon>Craniata</taxon>
        <taxon>Vertebrata</taxon>
        <taxon>Euteleostomi</taxon>
        <taxon>Actinopterygii</taxon>
        <taxon>Neopterygii</taxon>
        <taxon>Teleostei</taxon>
        <taxon>Anguilliformes</taxon>
        <taxon>Anguillidae</taxon>
        <taxon>Anguilla</taxon>
    </lineage>
</organism>
<accession>A0A0E9SN87</accession>